<dbReference type="InterPro" id="IPR035985">
    <property type="entry name" value="Ubiquitin-activating_enz"/>
</dbReference>
<keyword evidence="4" id="KW-1185">Reference proteome</keyword>
<organism evidence="3 4">
    <name type="scientific">Pseudolysinimonas kribbensis</name>
    <dbReference type="NCBI Taxonomy" id="433641"/>
    <lineage>
        <taxon>Bacteria</taxon>
        <taxon>Bacillati</taxon>
        <taxon>Actinomycetota</taxon>
        <taxon>Actinomycetes</taxon>
        <taxon>Micrococcales</taxon>
        <taxon>Microbacteriaceae</taxon>
        <taxon>Pseudolysinimonas</taxon>
    </lineage>
</organism>
<feature type="domain" description="Rhodanese" evidence="2">
    <location>
        <begin position="175"/>
        <end position="263"/>
    </location>
</feature>
<dbReference type="PROSITE" id="PS50206">
    <property type="entry name" value="RHODANESE_3"/>
    <property type="match status" value="1"/>
</dbReference>
<feature type="region of interest" description="Disordered" evidence="1">
    <location>
        <begin position="135"/>
        <end position="154"/>
    </location>
</feature>
<dbReference type="InterPro" id="IPR036873">
    <property type="entry name" value="Rhodanese-like_dom_sf"/>
</dbReference>
<dbReference type="Gene3D" id="3.40.50.720">
    <property type="entry name" value="NAD(P)-binding Rossmann-like Domain"/>
    <property type="match status" value="1"/>
</dbReference>
<protein>
    <recommendedName>
        <fullName evidence="2">Rhodanese domain-containing protein</fullName>
    </recommendedName>
</protein>
<evidence type="ECO:0000259" key="2">
    <source>
        <dbReference type="PROSITE" id="PS50206"/>
    </source>
</evidence>
<dbReference type="SUPFAM" id="SSF52821">
    <property type="entry name" value="Rhodanese/Cell cycle control phosphatase"/>
    <property type="match status" value="1"/>
</dbReference>
<proteinExistence type="predicted"/>
<dbReference type="PANTHER" id="PTHR44086">
    <property type="entry name" value="THIOSULFATE SULFURTRANSFERASE RDL2, MITOCHONDRIAL-RELATED"/>
    <property type="match status" value="1"/>
</dbReference>
<evidence type="ECO:0000313" key="4">
    <source>
        <dbReference type="Proteomes" id="UP001157034"/>
    </source>
</evidence>
<dbReference type="SMART" id="SM00450">
    <property type="entry name" value="RHOD"/>
    <property type="match status" value="1"/>
</dbReference>
<dbReference type="Pfam" id="PF00581">
    <property type="entry name" value="Rhodanese"/>
    <property type="match status" value="1"/>
</dbReference>
<dbReference type="Gene3D" id="3.40.250.10">
    <property type="entry name" value="Rhodanese-like domain"/>
    <property type="match status" value="1"/>
</dbReference>
<comment type="caution">
    <text evidence="3">The sequence shown here is derived from an EMBL/GenBank/DDBJ whole genome shotgun (WGS) entry which is preliminary data.</text>
</comment>
<name>A0ABQ6K5L8_9MICO</name>
<sequence length="265" mass="27443">MIAASPAPRDSGTAAFVEGRTFDLLLEADLVLDASGDAATRYLANDAAAVRGIPLVWVDTAAGEVGAAFDERGVDYRDLHAPDAPVAPTDAPADVLGGSAAELAAAVLADPGMAGTVRAWDGATLQQRRYARDSAVARPGSLEERTTIPEPDDASSISAPALAKLLAGATTLGIHEPVPTLLDVREAPEVSFVSLPGAVHIPMGELPARIGELDPTAPLVVFCHHGVRSSRALGLLQRAGFTRARHLTGGIDAWAVQVDPSLPRY</sequence>
<dbReference type="Proteomes" id="UP001157034">
    <property type="component" value="Unassembled WGS sequence"/>
</dbReference>
<evidence type="ECO:0000256" key="1">
    <source>
        <dbReference type="SAM" id="MobiDB-lite"/>
    </source>
</evidence>
<evidence type="ECO:0000313" key="3">
    <source>
        <dbReference type="EMBL" id="GMA94142.1"/>
    </source>
</evidence>
<dbReference type="SUPFAM" id="SSF69572">
    <property type="entry name" value="Activating enzymes of the ubiquitin-like proteins"/>
    <property type="match status" value="1"/>
</dbReference>
<accession>A0ABQ6K5L8</accession>
<reference evidence="4" key="1">
    <citation type="journal article" date="2019" name="Int. J. Syst. Evol. Microbiol.">
        <title>The Global Catalogue of Microorganisms (GCM) 10K type strain sequencing project: providing services to taxonomists for standard genome sequencing and annotation.</title>
        <authorList>
            <consortium name="The Broad Institute Genomics Platform"/>
            <consortium name="The Broad Institute Genome Sequencing Center for Infectious Disease"/>
            <person name="Wu L."/>
            <person name="Ma J."/>
        </authorList>
    </citation>
    <scope>NUCLEOTIDE SEQUENCE [LARGE SCALE GENOMIC DNA]</scope>
    <source>
        <strain evidence="4">NBRC 108894</strain>
    </source>
</reference>
<dbReference type="InterPro" id="IPR001763">
    <property type="entry name" value="Rhodanese-like_dom"/>
</dbReference>
<gene>
    <name evidence="3" type="ORF">GCM10025881_09660</name>
</gene>
<dbReference type="EMBL" id="BSVB01000001">
    <property type="protein sequence ID" value="GMA94142.1"/>
    <property type="molecule type" value="Genomic_DNA"/>
</dbReference>
<dbReference type="PANTHER" id="PTHR44086:SF10">
    <property type="entry name" value="THIOSULFATE SULFURTRANSFERASE_RHODANESE-LIKE DOMAIN-CONTAINING PROTEIN 3"/>
    <property type="match status" value="1"/>
</dbReference>